<reference evidence="2" key="1">
    <citation type="journal article" date="2024" name="Front. Bioeng. Biotechnol.">
        <title>Genome-scale model development and genomic sequencing of the oleaginous clade Lipomyces.</title>
        <authorList>
            <person name="Czajka J.J."/>
            <person name="Han Y."/>
            <person name="Kim J."/>
            <person name="Mondo S.J."/>
            <person name="Hofstad B.A."/>
            <person name="Robles A."/>
            <person name="Haridas S."/>
            <person name="Riley R."/>
            <person name="LaButti K."/>
            <person name="Pangilinan J."/>
            <person name="Andreopoulos W."/>
            <person name="Lipzen A."/>
            <person name="Yan J."/>
            <person name="Wang M."/>
            <person name="Ng V."/>
            <person name="Grigoriev I.V."/>
            <person name="Spatafora J.W."/>
            <person name="Magnuson J.K."/>
            <person name="Baker S.E."/>
            <person name="Pomraning K.R."/>
        </authorList>
    </citation>
    <scope>NUCLEOTIDE SEQUENCE [LARGE SCALE GENOMIC DNA]</scope>
    <source>
        <strain evidence="2">CBS 7786</strain>
    </source>
</reference>
<gene>
    <name evidence="1" type="ORF">V1525DRAFT_448682</name>
</gene>
<protein>
    <submittedName>
        <fullName evidence="1">Uncharacterized protein</fullName>
    </submittedName>
</protein>
<dbReference type="EMBL" id="MU971344">
    <property type="protein sequence ID" value="KAK9239702.1"/>
    <property type="molecule type" value="Genomic_DNA"/>
</dbReference>
<dbReference type="Proteomes" id="UP001433508">
    <property type="component" value="Unassembled WGS sequence"/>
</dbReference>
<accession>A0ACC3T707</accession>
<evidence type="ECO:0000313" key="2">
    <source>
        <dbReference type="Proteomes" id="UP001433508"/>
    </source>
</evidence>
<comment type="caution">
    <text evidence="1">The sequence shown here is derived from an EMBL/GenBank/DDBJ whole genome shotgun (WGS) entry which is preliminary data.</text>
</comment>
<organism evidence="1 2">
    <name type="scientific">Lipomyces kononenkoae</name>
    <name type="common">Yeast</name>
    <dbReference type="NCBI Taxonomy" id="34357"/>
    <lineage>
        <taxon>Eukaryota</taxon>
        <taxon>Fungi</taxon>
        <taxon>Dikarya</taxon>
        <taxon>Ascomycota</taxon>
        <taxon>Saccharomycotina</taxon>
        <taxon>Lipomycetes</taxon>
        <taxon>Lipomycetales</taxon>
        <taxon>Lipomycetaceae</taxon>
        <taxon>Lipomyces</taxon>
    </lineage>
</organism>
<keyword evidence="2" id="KW-1185">Reference proteome</keyword>
<name>A0ACC3T707_LIPKO</name>
<evidence type="ECO:0000313" key="1">
    <source>
        <dbReference type="EMBL" id="KAK9239702.1"/>
    </source>
</evidence>
<proteinExistence type="predicted"/>
<sequence>MTLVTEFDTQSDAFMNWLRMQSGVRITSKIELRDLRTQHQGRGVIATAAIEEGELLFAIPRSVILSVENSRITEKVPEISELDPWLGMIVTMMAEDRPDSRWKPYFDILPKTFTTPMFWSTTDLEELSGTTVLSQLGRDDAEAAYREIVLPIIRKHVDVFGKVDQSIDAYHRMGSLILSYSFDIEREGHVYENERYGDANDDEEASVEELPPVDESEDEEELAEAASDDESDTMKENDEGVIEVEEEDDSDDAEKFLKAMVPLADMLNGDSDLCNAKLFYSKDNLEMRATKLIPEGDQIYNTYGNLPNADLLRRYGYVRYGKTENDIVEIETQLVMDTSAHGLSESYLKKRIDFMVEIDEEEGEELLDTSIQISISSPAIPTSALLLTYILMLNPPAFRSVRKQSHDAVLSITRKELKSEEQRELWIEIINKKLAQYKTDIVTDENLMLETSPDVNFNLRNAIEVRLSEMRILEAAMKQVRGWKIKDKKRRKEFSARPSKRGRNL</sequence>